<protein>
    <recommendedName>
        <fullName evidence="6">WD40 repeat protein</fullName>
    </recommendedName>
</protein>
<comment type="caution">
    <text evidence="4">The sequence shown here is derived from an EMBL/GenBank/DDBJ whole genome shotgun (WGS) entry which is preliminary data.</text>
</comment>
<feature type="signal peptide" evidence="3">
    <location>
        <begin position="1"/>
        <end position="23"/>
    </location>
</feature>
<reference evidence="4 5" key="1">
    <citation type="submission" date="2018-03" db="EMBL/GenBank/DDBJ databases">
        <title>Genomic Encyclopedia of Archaeal and Bacterial Type Strains, Phase II (KMG-II): from individual species to whole genera.</title>
        <authorList>
            <person name="Goeker M."/>
        </authorList>
    </citation>
    <scope>NUCLEOTIDE SEQUENCE [LARGE SCALE GENOMIC DNA]</scope>
    <source>
        <strain evidence="4 5">DSM 27929</strain>
    </source>
</reference>
<feature type="region of interest" description="Disordered" evidence="2">
    <location>
        <begin position="597"/>
        <end position="619"/>
    </location>
</feature>
<accession>A0A2T0WMG0</accession>
<evidence type="ECO:0000256" key="2">
    <source>
        <dbReference type="SAM" id="MobiDB-lite"/>
    </source>
</evidence>
<dbReference type="InterPro" id="IPR011042">
    <property type="entry name" value="6-blade_b-propeller_TolB-like"/>
</dbReference>
<evidence type="ECO:0000313" key="4">
    <source>
        <dbReference type="EMBL" id="PRY87893.1"/>
    </source>
</evidence>
<keyword evidence="3" id="KW-0732">Signal</keyword>
<evidence type="ECO:0008006" key="6">
    <source>
        <dbReference type="Google" id="ProtNLM"/>
    </source>
</evidence>
<dbReference type="Gene3D" id="2.120.10.30">
    <property type="entry name" value="TolB, C-terminal domain"/>
    <property type="match status" value="1"/>
</dbReference>
<evidence type="ECO:0000256" key="1">
    <source>
        <dbReference type="SAM" id="Coils"/>
    </source>
</evidence>
<evidence type="ECO:0000256" key="3">
    <source>
        <dbReference type="SAM" id="SignalP"/>
    </source>
</evidence>
<keyword evidence="5" id="KW-1185">Reference proteome</keyword>
<keyword evidence="1" id="KW-0175">Coiled coil</keyword>
<feature type="compositionally biased region" description="Acidic residues" evidence="2">
    <location>
        <begin position="606"/>
        <end position="616"/>
    </location>
</feature>
<dbReference type="Gene3D" id="2.40.160.50">
    <property type="entry name" value="membrane protein fhac: a member of the omp85/tpsb transporter family"/>
    <property type="match status" value="1"/>
</dbReference>
<dbReference type="SUPFAM" id="SSF82171">
    <property type="entry name" value="DPP6 N-terminal domain-like"/>
    <property type="match status" value="1"/>
</dbReference>
<dbReference type="Proteomes" id="UP000238157">
    <property type="component" value="Unassembled WGS sequence"/>
</dbReference>
<proteinExistence type="predicted"/>
<evidence type="ECO:0000313" key="5">
    <source>
        <dbReference type="Proteomes" id="UP000238157"/>
    </source>
</evidence>
<organism evidence="4 5">
    <name type="scientific">Mongoliibacter ruber</name>
    <dbReference type="NCBI Taxonomy" id="1750599"/>
    <lineage>
        <taxon>Bacteria</taxon>
        <taxon>Pseudomonadati</taxon>
        <taxon>Bacteroidota</taxon>
        <taxon>Cytophagia</taxon>
        <taxon>Cytophagales</taxon>
        <taxon>Cyclobacteriaceae</taxon>
        <taxon>Mongoliibacter</taxon>
    </lineage>
</organism>
<name>A0A2T0WMG0_9BACT</name>
<dbReference type="AlphaFoldDB" id="A0A2T0WMG0"/>
<feature type="coiled-coil region" evidence="1">
    <location>
        <begin position="629"/>
        <end position="684"/>
    </location>
</feature>
<dbReference type="OrthoDB" id="9760276at2"/>
<dbReference type="RefSeq" id="WP_106133395.1">
    <property type="nucleotide sequence ID" value="NZ_PVTR01000005.1"/>
</dbReference>
<dbReference type="EMBL" id="PVTR01000005">
    <property type="protein sequence ID" value="PRY87893.1"/>
    <property type="molecule type" value="Genomic_DNA"/>
</dbReference>
<gene>
    <name evidence="4" type="ORF">CLW00_10513</name>
</gene>
<sequence length="1195" mass="137410">MKSRILSHLIIGFLILASGQAFAQFDGERFGKNRIQHKNIEWYNYTSNNFEVYYYDGGMNNARMAIDYLEAEFDRLTQMIGYVAYTKPKIFIYNSKEEIRQSNLDLNKDEFTIDGQTFFSRLLGEVAFPGTWDQFKQDLIYTTSKVIIEEMLYGSTIADAFQSNLINSFPDWYLDGAAKYLAYGWSKEMDDFARHYFKNNKNIKIHRLKDKEASLLGQSIWNFIVEKYGRRYVSSILNLSRINRNEENSIANTIGLNYKSFTDQWRQFYESTSEPVFTTFKEVNFSNEITSTNSKHFGIINDIKFSPDGKHLAYVINNGGRYKIQVRQLSSGTERTLFSGGAKTNDLPVNTLSPVIAWRDTLNLAVATHRRGTTTLRVRAIDGSFQDRIFLRNITQILSLDFNSTGRNMVLSAIANGKTDVFTLNTRGQGRRLTNDVFDNLHPVFLNDSTIIYSSNFTEIPDSLLTRAPDVKLLPEYFNLFKVDLLDSLNTTKLTNLNTKNLRPRVLNSNNILMLSDQSGINNLMRLTISNGIASQVSAWNRSIESFDYISSLNRVAFSVRDGNQSRLILEAYSNADQFTPSTPRVQLTQARTLNERMSTRRTEQPVEEESTETVEEAIGQLRSRRPLRQQTEQSEEEVEETVIEEELEEIEEIVNEAALEKELEEQEEKLEELAGESQELARDTTQALRLEDLMIGITPTTPRAQQPTPTQQVPIETQPLEQDTVPQPRSLTGSINTERLRFERRAGIDTDNYVFDTIPQLVAQPQQASRSQGVLGTRSNLLENFRRQSSQKRVTGPRRMTPQFITTSLSNDWVVDPLRGFGLGLSGKMTDLLDNHVFQGGLMFPLDFRSGSDIYFEYEYRKQRIDVRFRYDRRAIQLFQGDLNQRYVLNKTELGFSYPLTVHSRVTVAPFVARSQYFNLNPDSVLRGQVPEQNRLDVQYAGGRAEFVIDKTDQLGLYMQEGFKAKVGYANFQGLNRGERSFSNAYLDVRNYQKIHKNIILASRLYVGSFFGNNPQNYLVGGMDNWLFNQFYNPPSNRPENSPVRNPNALENSNILFAEFVDLRGYSFDEIRGRNVMTFTTELRIPLFSYLSRGNITSNFVKNFQLVGFYDVGSAWNDAAPWERVNDQNTEVITTPGSPFTITINNFNNPWLQSYGAGLRTVLLNYYFKFDLAQPVRNYAREDLRFYVTLGYNF</sequence>
<feature type="chain" id="PRO_5015711919" description="WD40 repeat protein" evidence="3">
    <location>
        <begin position="24"/>
        <end position="1195"/>
    </location>
</feature>